<sequence>MKKTLYSLSKMKLHFDIPGINEEILSQSAIFEYQTGELITKQEEIPNYFYFILSGRAKIMTTQTNGKRLILQFLKEDDLIGELTAVQAEETIKDVIALGETICLGIPKKIVDNQLINQADFNFFLANYIGKKLLIRVDHFKDQQTQELKIRLIKLLLEITIDDTYQEKHTELAEYLGTSYRHYMHTFKFLKDSGLIIKNENTYFIQRKEMENYLNLKE</sequence>
<evidence type="ECO:0000259" key="1">
    <source>
        <dbReference type="PROSITE" id="PS50042"/>
    </source>
</evidence>
<dbReference type="InterPro" id="IPR014710">
    <property type="entry name" value="RmlC-like_jellyroll"/>
</dbReference>
<proteinExistence type="predicted"/>
<accession>A0A6G8AWF1</accession>
<dbReference type="AlphaFoldDB" id="A0A6G8AWF1"/>
<dbReference type="PROSITE" id="PS50042">
    <property type="entry name" value="CNMP_BINDING_3"/>
    <property type="match status" value="1"/>
</dbReference>
<keyword evidence="3" id="KW-1185">Reference proteome</keyword>
<dbReference type="RefSeq" id="WP_166035349.1">
    <property type="nucleotide sequence ID" value="NZ_CP049887.1"/>
</dbReference>
<evidence type="ECO:0000313" key="3">
    <source>
        <dbReference type="Proteomes" id="UP000501747"/>
    </source>
</evidence>
<dbReference type="KEGG" id="vhy:G7082_12335"/>
<feature type="domain" description="Cyclic nucleotide-binding" evidence="1">
    <location>
        <begin position="33"/>
        <end position="109"/>
    </location>
</feature>
<dbReference type="SUPFAM" id="SSF51206">
    <property type="entry name" value="cAMP-binding domain-like"/>
    <property type="match status" value="1"/>
</dbReference>
<dbReference type="InterPro" id="IPR036390">
    <property type="entry name" value="WH_DNA-bd_sf"/>
</dbReference>
<dbReference type="SMART" id="SM00100">
    <property type="entry name" value="cNMP"/>
    <property type="match status" value="1"/>
</dbReference>
<dbReference type="Gene3D" id="2.60.120.10">
    <property type="entry name" value="Jelly Rolls"/>
    <property type="match status" value="1"/>
</dbReference>
<evidence type="ECO:0000313" key="2">
    <source>
        <dbReference type="EMBL" id="QIL49223.1"/>
    </source>
</evidence>
<dbReference type="Pfam" id="PF00027">
    <property type="entry name" value="cNMP_binding"/>
    <property type="match status" value="1"/>
</dbReference>
<gene>
    <name evidence="2" type="ORF">G7082_12335</name>
</gene>
<dbReference type="SUPFAM" id="SSF46785">
    <property type="entry name" value="Winged helix' DNA-binding domain"/>
    <property type="match status" value="1"/>
</dbReference>
<dbReference type="Proteomes" id="UP000501747">
    <property type="component" value="Chromosome"/>
</dbReference>
<dbReference type="InterPro" id="IPR018490">
    <property type="entry name" value="cNMP-bd_dom_sf"/>
</dbReference>
<organism evidence="2 3">
    <name type="scientific">Vagococcus hydrophili</name>
    <dbReference type="NCBI Taxonomy" id="2714947"/>
    <lineage>
        <taxon>Bacteria</taxon>
        <taxon>Bacillati</taxon>
        <taxon>Bacillota</taxon>
        <taxon>Bacilli</taxon>
        <taxon>Lactobacillales</taxon>
        <taxon>Enterococcaceae</taxon>
        <taxon>Vagococcus</taxon>
    </lineage>
</organism>
<dbReference type="InterPro" id="IPR000595">
    <property type="entry name" value="cNMP-bd_dom"/>
</dbReference>
<protein>
    <submittedName>
        <fullName evidence="2">Cyclic nucleotide-binding domain-containing protein</fullName>
    </submittedName>
</protein>
<reference evidence="2 3" key="1">
    <citation type="submission" date="2020-03" db="EMBL/GenBank/DDBJ databases">
        <title>Vagococcus sp. nov., isolated from beetles.</title>
        <authorList>
            <person name="Hyun D.-W."/>
            <person name="Bae J.-W."/>
        </authorList>
    </citation>
    <scope>NUCLEOTIDE SEQUENCE [LARGE SCALE GENOMIC DNA]</scope>
    <source>
        <strain evidence="2 3">HDW17B</strain>
    </source>
</reference>
<dbReference type="CDD" id="cd00038">
    <property type="entry name" value="CAP_ED"/>
    <property type="match status" value="1"/>
</dbReference>
<name>A0A6G8AWF1_9ENTE</name>
<dbReference type="EMBL" id="CP049887">
    <property type="protein sequence ID" value="QIL49223.1"/>
    <property type="molecule type" value="Genomic_DNA"/>
</dbReference>